<dbReference type="SUPFAM" id="SSF46689">
    <property type="entry name" value="Homeodomain-like"/>
    <property type="match status" value="1"/>
</dbReference>
<sequence>MHCHALSGSFIGAGQHTKRRRVDIGVKRSRLGITRTTDVRAARTTFGSRLRTTPECRPGCAVQLLEHDQVAMTPFGDMSVGVLRNLLNKGVGFEQDGFGQIMLQQHRLSEMPSTLSAPGVLRCGGESSDEDMYSDGSGVSRQERLSPQGSKCSTTGDGFNMQAKRARVENIIRSMNARTEEHGTTSPRENKRKQRLPQQQIESQLRELQELQHLKNDERRRLRKQIEEMQQQLVRLHRRFSCAYESEEEVSLKGFVDDIRVKKQSERKLDEEEDEDNGEECGDEHEHEDIAQPQEHDGDREASKERHVKQLEPDEEVQTPSRSELALALKHELARAVAHVVDVVNHHHPNKLFSAPPSQRLASNSHSSLGLEPLGPLRFASSSVRVESAAGRSLHSYGEQTSRSPQAHYGLVSPGLSTDQTEALPLVVRKGTPPGTERMTGGSPLPYCSQGLPISQTTTHGMGLGVPLGMSNHCAPLPQHHPLPIPQMAYLLHSSLAAAAAAAAGAVPGLASSGMGSSCRDHIPPPKRSTPDMLRGRTKLQPAHHLQHSSTIPTYSRRSCTPPLAHGSTDCLSLAMVKAEATGEMSETAELNVYSAGVISLARNTDGLTPTHLKKAKLIFFFTRYPSSTMLKVYFPDVKFNRCITSQLIKWFSNFREFFYIQMEKFARQALADGTVSADDVVVTRDSELFRVLNLHYNKSNDFQVPGRFLEVAEITLQEFFSAIQSGKDTDPSWKKSIYKVICKLDNDVPEVFRSPTCLQELLTD</sequence>
<dbReference type="GO" id="GO:0000978">
    <property type="term" value="F:RNA polymerase II cis-regulatory region sequence-specific DNA binding"/>
    <property type="evidence" value="ECO:0007669"/>
    <property type="project" value="TreeGrafter"/>
</dbReference>
<evidence type="ECO:0000256" key="2">
    <source>
        <dbReference type="ARBA" id="ARBA00023015"/>
    </source>
</evidence>
<dbReference type="GO" id="GO:0001945">
    <property type="term" value="P:lymph vessel development"/>
    <property type="evidence" value="ECO:0007669"/>
    <property type="project" value="UniProtKB-ARBA"/>
</dbReference>
<dbReference type="GO" id="GO:0005634">
    <property type="term" value="C:nucleus"/>
    <property type="evidence" value="ECO:0007669"/>
    <property type="project" value="UniProtKB-SubCell"/>
</dbReference>
<dbReference type="InterPro" id="IPR039350">
    <property type="entry name" value="Prospero_homeodomain"/>
</dbReference>
<dbReference type="GO" id="GO:0048598">
    <property type="term" value="P:embryonic morphogenesis"/>
    <property type="evidence" value="ECO:0007669"/>
    <property type="project" value="UniProtKB-ARBA"/>
</dbReference>
<dbReference type="GO" id="GO:0000981">
    <property type="term" value="F:DNA-binding transcription factor activity, RNA polymerase II-specific"/>
    <property type="evidence" value="ECO:0007669"/>
    <property type="project" value="TreeGrafter"/>
</dbReference>
<evidence type="ECO:0000256" key="7">
    <source>
        <dbReference type="SAM" id="Coils"/>
    </source>
</evidence>
<dbReference type="PROSITE" id="PS51818">
    <property type="entry name" value="HOMEO_PROSPERO"/>
    <property type="match status" value="1"/>
</dbReference>
<evidence type="ECO:0000256" key="4">
    <source>
        <dbReference type="ARBA" id="ARBA00023155"/>
    </source>
</evidence>
<dbReference type="InterPro" id="IPR023082">
    <property type="entry name" value="Homeo_prospero_dom"/>
</dbReference>
<evidence type="ECO:0000256" key="8">
    <source>
        <dbReference type="SAM" id="MobiDB-lite"/>
    </source>
</evidence>
<dbReference type="FunFam" id="1.10.10.500:FF:000001">
    <property type="entry name" value="Prospero homeobox protein 1"/>
    <property type="match status" value="1"/>
</dbReference>
<feature type="domain" description="Prospero" evidence="9">
    <location>
        <begin position="605"/>
        <end position="763"/>
    </location>
</feature>
<dbReference type="PANTHER" id="PTHR12198">
    <property type="entry name" value="HOMEOBOX PROTEIN PROSPERO/PROX-1/CEH-26"/>
    <property type="match status" value="1"/>
</dbReference>
<evidence type="ECO:0000313" key="11">
    <source>
        <dbReference type="Proteomes" id="UP000694388"/>
    </source>
</evidence>
<feature type="region of interest" description="Disordered" evidence="8">
    <location>
        <begin position="392"/>
        <end position="422"/>
    </location>
</feature>
<feature type="compositionally biased region" description="Basic and acidic residues" evidence="8">
    <location>
        <begin position="284"/>
        <end position="312"/>
    </location>
</feature>
<dbReference type="InterPro" id="IPR009057">
    <property type="entry name" value="Homeodomain-like_sf"/>
</dbReference>
<dbReference type="GeneTree" id="ENSGT00940000154790"/>
<feature type="compositionally biased region" description="Polar residues" evidence="8">
    <location>
        <begin position="137"/>
        <end position="157"/>
    </location>
</feature>
<dbReference type="Gene3D" id="1.10.10.500">
    <property type="entry name" value="Homeo-prospero domain"/>
    <property type="match status" value="1"/>
</dbReference>
<evidence type="ECO:0000313" key="10">
    <source>
        <dbReference type="Ensembl" id="ENSEBUP00000022698.1"/>
    </source>
</evidence>
<evidence type="ECO:0000256" key="5">
    <source>
        <dbReference type="ARBA" id="ARBA00023163"/>
    </source>
</evidence>
<name>A0A8C4X003_EPTBU</name>
<dbReference type="GO" id="GO:0048646">
    <property type="term" value="P:anatomical structure formation involved in morphogenesis"/>
    <property type="evidence" value="ECO:0007669"/>
    <property type="project" value="UniProtKB-ARBA"/>
</dbReference>
<proteinExistence type="predicted"/>
<dbReference type="GO" id="GO:0070365">
    <property type="term" value="P:hepatocyte differentiation"/>
    <property type="evidence" value="ECO:0007669"/>
    <property type="project" value="UniProtKB-ARBA"/>
</dbReference>
<dbReference type="GO" id="GO:0031016">
    <property type="term" value="P:pancreas development"/>
    <property type="evidence" value="ECO:0007669"/>
    <property type="project" value="UniProtKB-ARBA"/>
</dbReference>
<accession>A0A8C4X003</accession>
<dbReference type="Proteomes" id="UP000694388">
    <property type="component" value="Unplaced"/>
</dbReference>
<evidence type="ECO:0000256" key="3">
    <source>
        <dbReference type="ARBA" id="ARBA00023125"/>
    </source>
</evidence>
<reference evidence="10" key="1">
    <citation type="submission" date="2025-08" db="UniProtKB">
        <authorList>
            <consortium name="Ensembl"/>
        </authorList>
    </citation>
    <scope>IDENTIFICATION</scope>
</reference>
<keyword evidence="4" id="KW-0371">Homeobox</keyword>
<dbReference type="InterPro" id="IPR037131">
    <property type="entry name" value="Homeo_prospero_dom_sf"/>
</dbReference>
<dbReference type="GO" id="GO:0070309">
    <property type="term" value="P:lens fiber cell morphogenesis"/>
    <property type="evidence" value="ECO:0007669"/>
    <property type="project" value="UniProtKB-ARBA"/>
</dbReference>
<evidence type="ECO:0000256" key="6">
    <source>
        <dbReference type="ARBA" id="ARBA00023242"/>
    </source>
</evidence>
<dbReference type="AlphaFoldDB" id="A0A8C4X003"/>
<organism evidence="10 11">
    <name type="scientific">Eptatretus burgeri</name>
    <name type="common">Inshore hagfish</name>
    <dbReference type="NCBI Taxonomy" id="7764"/>
    <lineage>
        <taxon>Eukaryota</taxon>
        <taxon>Metazoa</taxon>
        <taxon>Chordata</taxon>
        <taxon>Craniata</taxon>
        <taxon>Vertebrata</taxon>
        <taxon>Cyclostomata</taxon>
        <taxon>Myxini</taxon>
        <taxon>Myxiniformes</taxon>
        <taxon>Myxinidae</taxon>
        <taxon>Eptatretinae</taxon>
        <taxon>Eptatretus</taxon>
    </lineage>
</organism>
<keyword evidence="7" id="KW-0175">Coiled coil</keyword>
<dbReference type="GO" id="GO:0060042">
    <property type="term" value="P:retina morphogenesis in camera-type eye"/>
    <property type="evidence" value="ECO:0007669"/>
    <property type="project" value="UniProtKB-ARBA"/>
</dbReference>
<dbReference type="PANTHER" id="PTHR12198:SF0">
    <property type="entry name" value="HOMEOBOX PROTEIN PROSPERO"/>
    <property type="match status" value="1"/>
</dbReference>
<dbReference type="Pfam" id="PF05044">
    <property type="entry name" value="HPD"/>
    <property type="match status" value="1"/>
</dbReference>
<feature type="region of interest" description="Disordered" evidence="8">
    <location>
        <begin position="175"/>
        <end position="199"/>
    </location>
</feature>
<dbReference type="GO" id="GO:0007417">
    <property type="term" value="P:central nervous system development"/>
    <property type="evidence" value="ECO:0007669"/>
    <property type="project" value="UniProtKB-ARBA"/>
</dbReference>
<dbReference type="Ensembl" id="ENSEBUT00000023274.1">
    <property type="protein sequence ID" value="ENSEBUP00000022698.1"/>
    <property type="gene ID" value="ENSEBUG00000013981.1"/>
</dbReference>
<keyword evidence="5" id="KW-0804">Transcription</keyword>
<keyword evidence="6" id="KW-0539">Nucleus</keyword>
<dbReference type="GO" id="GO:0035295">
    <property type="term" value="P:tube development"/>
    <property type="evidence" value="ECO:0007669"/>
    <property type="project" value="UniProtKB-ARBA"/>
</dbReference>
<evidence type="ECO:0000256" key="1">
    <source>
        <dbReference type="ARBA" id="ARBA00004123"/>
    </source>
</evidence>
<keyword evidence="11" id="KW-1185">Reference proteome</keyword>
<feature type="compositionally biased region" description="Acidic residues" evidence="8">
    <location>
        <begin position="271"/>
        <end position="283"/>
    </location>
</feature>
<keyword evidence="2" id="KW-0805">Transcription regulation</keyword>
<protein>
    <recommendedName>
        <fullName evidence="9">Prospero domain-containing protein</fullName>
    </recommendedName>
</protein>
<comment type="subcellular location">
    <subcellularLocation>
        <location evidence="1">Nucleus</location>
    </subcellularLocation>
</comment>
<feature type="region of interest" description="Disordered" evidence="8">
    <location>
        <begin position="125"/>
        <end position="158"/>
    </location>
</feature>
<feature type="coiled-coil region" evidence="7">
    <location>
        <begin position="201"/>
        <end position="239"/>
    </location>
</feature>
<feature type="region of interest" description="Disordered" evidence="8">
    <location>
        <begin position="265"/>
        <end position="323"/>
    </location>
</feature>
<dbReference type="GO" id="GO:0005737">
    <property type="term" value="C:cytoplasm"/>
    <property type="evidence" value="ECO:0007669"/>
    <property type="project" value="UniProtKB-ARBA"/>
</dbReference>
<keyword evidence="3" id="KW-0238">DNA-binding</keyword>
<evidence type="ECO:0000259" key="9">
    <source>
        <dbReference type="PROSITE" id="PS51818"/>
    </source>
</evidence>
<reference evidence="10" key="2">
    <citation type="submission" date="2025-09" db="UniProtKB">
        <authorList>
            <consortium name="Ensembl"/>
        </authorList>
    </citation>
    <scope>IDENTIFICATION</scope>
</reference>